<keyword evidence="1" id="KW-0732">Signal</keyword>
<name>A0A4Y2IRA4_ARAVE</name>
<keyword evidence="3" id="KW-1185">Reference proteome</keyword>
<reference evidence="2 3" key="1">
    <citation type="journal article" date="2019" name="Sci. Rep.">
        <title>Orb-weaving spider Araneus ventricosus genome elucidates the spidroin gene catalogue.</title>
        <authorList>
            <person name="Kono N."/>
            <person name="Nakamura H."/>
            <person name="Ohtoshi R."/>
            <person name="Moran D.A.P."/>
            <person name="Shinohara A."/>
            <person name="Yoshida Y."/>
            <person name="Fujiwara M."/>
            <person name="Mori M."/>
            <person name="Tomita M."/>
            <person name="Arakawa K."/>
        </authorList>
    </citation>
    <scope>NUCLEOTIDE SEQUENCE [LARGE SCALE GENOMIC DNA]</scope>
</reference>
<sequence>MANRSVLIMSLIFIGVLSFPEADAGIISDVASTVVSVIEYFLTSVESIITEILNPPRNSNSSIQYALYTPSSPQDPCYLEQNKEALERCPFNSTYPLKILIHGFLSDQPRLWVSFFMNSLKKPSTFL</sequence>
<comment type="caution">
    <text evidence="2">The sequence shown here is derived from an EMBL/GenBank/DDBJ whole genome shotgun (WGS) entry which is preliminary data.</text>
</comment>
<dbReference type="AlphaFoldDB" id="A0A4Y2IRA4"/>
<feature type="chain" id="PRO_5021376777" evidence="1">
    <location>
        <begin position="25"/>
        <end position="127"/>
    </location>
</feature>
<dbReference type="EMBL" id="BGPR01002878">
    <property type="protein sequence ID" value="GBM80378.1"/>
    <property type="molecule type" value="Genomic_DNA"/>
</dbReference>
<evidence type="ECO:0000256" key="1">
    <source>
        <dbReference type="SAM" id="SignalP"/>
    </source>
</evidence>
<evidence type="ECO:0000313" key="2">
    <source>
        <dbReference type="EMBL" id="GBM80378.1"/>
    </source>
</evidence>
<dbReference type="Proteomes" id="UP000499080">
    <property type="component" value="Unassembled WGS sequence"/>
</dbReference>
<evidence type="ECO:0000313" key="3">
    <source>
        <dbReference type="Proteomes" id="UP000499080"/>
    </source>
</evidence>
<accession>A0A4Y2IRA4</accession>
<protein>
    <submittedName>
        <fullName evidence="2">Uncharacterized protein</fullName>
    </submittedName>
</protein>
<feature type="signal peptide" evidence="1">
    <location>
        <begin position="1"/>
        <end position="24"/>
    </location>
</feature>
<proteinExistence type="predicted"/>
<organism evidence="2 3">
    <name type="scientific">Araneus ventricosus</name>
    <name type="common">Orbweaver spider</name>
    <name type="synonym">Epeira ventricosa</name>
    <dbReference type="NCBI Taxonomy" id="182803"/>
    <lineage>
        <taxon>Eukaryota</taxon>
        <taxon>Metazoa</taxon>
        <taxon>Ecdysozoa</taxon>
        <taxon>Arthropoda</taxon>
        <taxon>Chelicerata</taxon>
        <taxon>Arachnida</taxon>
        <taxon>Araneae</taxon>
        <taxon>Araneomorphae</taxon>
        <taxon>Entelegynae</taxon>
        <taxon>Araneoidea</taxon>
        <taxon>Araneidae</taxon>
        <taxon>Araneus</taxon>
    </lineage>
</organism>
<dbReference type="InterPro" id="IPR029058">
    <property type="entry name" value="AB_hydrolase_fold"/>
</dbReference>
<dbReference type="SUPFAM" id="SSF53474">
    <property type="entry name" value="alpha/beta-Hydrolases"/>
    <property type="match status" value="1"/>
</dbReference>
<gene>
    <name evidence="2" type="ORF">AVEN_166519_1</name>
</gene>
<dbReference type="Gene3D" id="3.40.50.1820">
    <property type="entry name" value="alpha/beta hydrolase"/>
    <property type="match status" value="1"/>
</dbReference>